<keyword evidence="1" id="KW-0812">Transmembrane</keyword>
<gene>
    <name evidence="2" type="ORF">ACFFHQ_01470</name>
</gene>
<keyword evidence="1" id="KW-1133">Transmembrane helix</keyword>
<protein>
    <recommendedName>
        <fullName evidence="4">Flagellin</fullName>
    </recommendedName>
</protein>
<sequence>MAEAIHVFFGKIKVNEKAKEGTGMFAIVMSVIITASIALVVAAEVSVEAGV</sequence>
<evidence type="ECO:0000256" key="1">
    <source>
        <dbReference type="SAM" id="Phobius"/>
    </source>
</evidence>
<organism evidence="2 3">
    <name type="scientific">Geobacillus jurassicus</name>
    <dbReference type="NCBI Taxonomy" id="235932"/>
    <lineage>
        <taxon>Bacteria</taxon>
        <taxon>Bacillati</taxon>
        <taxon>Bacillota</taxon>
        <taxon>Bacilli</taxon>
        <taxon>Bacillales</taxon>
        <taxon>Anoxybacillaceae</taxon>
        <taxon>Geobacillus</taxon>
    </lineage>
</organism>
<accession>A0ABV6GQI2</accession>
<name>A0ABV6GQI2_9BACL</name>
<keyword evidence="3" id="KW-1185">Reference proteome</keyword>
<reference evidence="2 3" key="1">
    <citation type="submission" date="2024-09" db="EMBL/GenBank/DDBJ databases">
        <authorList>
            <person name="Sun Q."/>
            <person name="Mori K."/>
        </authorList>
    </citation>
    <scope>NUCLEOTIDE SEQUENCE [LARGE SCALE GENOMIC DNA]</scope>
    <source>
        <strain evidence="2 3">CCM 7224</strain>
    </source>
</reference>
<evidence type="ECO:0008006" key="4">
    <source>
        <dbReference type="Google" id="ProtNLM"/>
    </source>
</evidence>
<dbReference type="Proteomes" id="UP001589785">
    <property type="component" value="Unassembled WGS sequence"/>
</dbReference>
<evidence type="ECO:0000313" key="2">
    <source>
        <dbReference type="EMBL" id="MFC0296159.1"/>
    </source>
</evidence>
<comment type="caution">
    <text evidence="2">The sequence shown here is derived from an EMBL/GenBank/DDBJ whole genome shotgun (WGS) entry which is preliminary data.</text>
</comment>
<proteinExistence type="predicted"/>
<feature type="transmembrane region" description="Helical" evidence="1">
    <location>
        <begin position="21"/>
        <end position="43"/>
    </location>
</feature>
<evidence type="ECO:0000313" key="3">
    <source>
        <dbReference type="Proteomes" id="UP001589785"/>
    </source>
</evidence>
<keyword evidence="1" id="KW-0472">Membrane</keyword>
<dbReference type="EMBL" id="JBHLVN010000005">
    <property type="protein sequence ID" value="MFC0296159.1"/>
    <property type="molecule type" value="Genomic_DNA"/>
</dbReference>